<gene>
    <name evidence="2" type="ORF">NFI88_06245</name>
</gene>
<dbReference type="InterPro" id="IPR051049">
    <property type="entry name" value="Dienelactone_hydrolase-like"/>
</dbReference>
<evidence type="ECO:0000313" key="2">
    <source>
        <dbReference type="EMBL" id="MCQ8240444.1"/>
    </source>
</evidence>
<dbReference type="PANTHER" id="PTHR46623:SF6">
    <property type="entry name" value="ALPHA_BETA-HYDROLASES SUPERFAMILY PROTEIN"/>
    <property type="match status" value="1"/>
</dbReference>
<accession>A0ABT1VVS9</accession>
<dbReference type="Pfam" id="PF01738">
    <property type="entry name" value="DLH"/>
    <property type="match status" value="1"/>
</dbReference>
<dbReference type="InterPro" id="IPR002925">
    <property type="entry name" value="Dienelactn_hydro"/>
</dbReference>
<dbReference type="EMBL" id="JAMZEJ010000003">
    <property type="protein sequence ID" value="MCQ8240444.1"/>
    <property type="molecule type" value="Genomic_DNA"/>
</dbReference>
<keyword evidence="3" id="KW-1185">Reference proteome</keyword>
<dbReference type="InterPro" id="IPR029058">
    <property type="entry name" value="AB_hydrolase_fold"/>
</dbReference>
<organism evidence="2 3">
    <name type="scientific">Rhizosaccharibacter radicis</name>
    <dbReference type="NCBI Taxonomy" id="2782605"/>
    <lineage>
        <taxon>Bacteria</taxon>
        <taxon>Pseudomonadati</taxon>
        <taxon>Pseudomonadota</taxon>
        <taxon>Alphaproteobacteria</taxon>
        <taxon>Acetobacterales</taxon>
        <taxon>Acetobacteraceae</taxon>
        <taxon>Rhizosaccharibacter</taxon>
    </lineage>
</organism>
<protein>
    <submittedName>
        <fullName evidence="2">Dienelactone hydrolase family protein</fullName>
    </submittedName>
</protein>
<dbReference type="GO" id="GO:0016787">
    <property type="term" value="F:hydrolase activity"/>
    <property type="evidence" value="ECO:0007669"/>
    <property type="project" value="UniProtKB-KW"/>
</dbReference>
<comment type="caution">
    <text evidence="2">The sequence shown here is derived from an EMBL/GenBank/DDBJ whole genome shotgun (WGS) entry which is preliminary data.</text>
</comment>
<dbReference type="Proteomes" id="UP001524547">
    <property type="component" value="Unassembled WGS sequence"/>
</dbReference>
<feature type="domain" description="Dienelactone hydrolase" evidence="1">
    <location>
        <begin position="17"/>
        <end position="219"/>
    </location>
</feature>
<dbReference type="SUPFAM" id="SSF53474">
    <property type="entry name" value="alpha/beta-Hydrolases"/>
    <property type="match status" value="1"/>
</dbReference>
<dbReference type="Gene3D" id="3.40.50.1820">
    <property type="entry name" value="alpha/beta hydrolase"/>
    <property type="match status" value="1"/>
</dbReference>
<sequence>MSHQTGLVAADGHRLSAYRAGFDDAPRALVVLQEIFGVNHHIRSVCDGFAAQGFQVIAPALFDRAERGVELGYDPPDAERGKALRAAIPAEETRLDLLAAADALGREKVGVIGYCWGGSLAWIAATRTDRFAAAIGWYGAMVVDSRDAAPRCPVQLHFGAEDHGIPLRDVELIRQAQPGVDIFVYEGAGHGFGCSERVSYDAAATALAQQRSLALLQHHL</sequence>
<dbReference type="RefSeq" id="WP_422919163.1">
    <property type="nucleotide sequence ID" value="NZ_JAMZEJ010000003.1"/>
</dbReference>
<evidence type="ECO:0000259" key="1">
    <source>
        <dbReference type="Pfam" id="PF01738"/>
    </source>
</evidence>
<keyword evidence="2" id="KW-0378">Hydrolase</keyword>
<reference evidence="2 3" key="1">
    <citation type="submission" date="2022-06" db="EMBL/GenBank/DDBJ databases">
        <title>Rhizosaccharibacter gen. nov. sp. nov. KSS12, endophytic bacteria isolated from sugarcane.</title>
        <authorList>
            <person name="Pitiwittayakul N."/>
        </authorList>
    </citation>
    <scope>NUCLEOTIDE SEQUENCE [LARGE SCALE GENOMIC DNA]</scope>
    <source>
        <strain evidence="2 3">KSS12</strain>
    </source>
</reference>
<name>A0ABT1VVS9_9PROT</name>
<evidence type="ECO:0000313" key="3">
    <source>
        <dbReference type="Proteomes" id="UP001524547"/>
    </source>
</evidence>
<dbReference type="PANTHER" id="PTHR46623">
    <property type="entry name" value="CARBOXYMETHYLENEBUTENOLIDASE-RELATED"/>
    <property type="match status" value="1"/>
</dbReference>
<proteinExistence type="predicted"/>